<dbReference type="STRING" id="355548.SAMN04487945_2383"/>
<reference evidence="3 4" key="1">
    <citation type="submission" date="2016-10" db="EMBL/GenBank/DDBJ databases">
        <authorList>
            <person name="de Groot N.N."/>
        </authorList>
    </citation>
    <scope>NUCLEOTIDE SEQUENCE [LARGE SCALE GENOMIC DNA]</scope>
    <source>
        <strain evidence="3 4">CGMCC 1.5337</strain>
    </source>
</reference>
<feature type="domain" description="DUF7351" evidence="2">
    <location>
        <begin position="101"/>
        <end position="274"/>
    </location>
</feature>
<dbReference type="OrthoDB" id="8482at2157"/>
<gene>
    <name evidence="3" type="ORF">SAMN04487945_2383</name>
</gene>
<dbReference type="EMBL" id="FOJA01000001">
    <property type="protein sequence ID" value="SEW23327.1"/>
    <property type="molecule type" value="Genomic_DNA"/>
</dbReference>
<evidence type="ECO:0000313" key="4">
    <source>
        <dbReference type="Proteomes" id="UP000198518"/>
    </source>
</evidence>
<accession>A0A1I0Q8L1</accession>
<organism evidence="3 4">
    <name type="scientific">Halobacterium jilantaiense</name>
    <dbReference type="NCBI Taxonomy" id="355548"/>
    <lineage>
        <taxon>Archaea</taxon>
        <taxon>Methanobacteriati</taxon>
        <taxon>Methanobacteriota</taxon>
        <taxon>Stenosarchaea group</taxon>
        <taxon>Halobacteria</taxon>
        <taxon>Halobacteriales</taxon>
        <taxon>Halobacteriaceae</taxon>
        <taxon>Halobacterium</taxon>
    </lineage>
</organism>
<dbReference type="RefSeq" id="WP_089669595.1">
    <property type="nucleotide sequence ID" value="NZ_FOJA01000001.1"/>
</dbReference>
<keyword evidence="4" id="KW-1185">Reference proteome</keyword>
<feature type="domain" description="DUF7347" evidence="1">
    <location>
        <begin position="5"/>
        <end position="83"/>
    </location>
</feature>
<dbReference type="InterPro" id="IPR055775">
    <property type="entry name" value="DUF7351"/>
</dbReference>
<dbReference type="Pfam" id="PF24042">
    <property type="entry name" value="DUF7351"/>
    <property type="match status" value="1"/>
</dbReference>
<dbReference type="Proteomes" id="UP000198518">
    <property type="component" value="Unassembled WGS sequence"/>
</dbReference>
<evidence type="ECO:0000259" key="1">
    <source>
        <dbReference type="Pfam" id="PF24038"/>
    </source>
</evidence>
<dbReference type="AlphaFoldDB" id="A0A1I0Q8L1"/>
<proteinExistence type="predicted"/>
<dbReference type="Pfam" id="PF24038">
    <property type="entry name" value="DUF7347"/>
    <property type="match status" value="1"/>
</dbReference>
<evidence type="ECO:0000313" key="3">
    <source>
        <dbReference type="EMBL" id="SEW23327.1"/>
    </source>
</evidence>
<dbReference type="InterPro" id="IPR055771">
    <property type="entry name" value="DUF7347"/>
</dbReference>
<sequence length="282" mass="30382">MPDGDGFDLLADETRASILRELAAARRETPRDPAVSFSTLRERVGITDSGRFNYHVGELTGHFVESTDDGYRLSPVGQQAASSILADAYSDPPDRGPVDLDEHCGRCGDRLEGTYEDGILRVNCANSHGYAEALPPAVLEGATLQEATDALDAKIRGDLAAVRRDACPACLGSVDWQFETDLSPEAPVEAVYVAVCQCCGHQHSLNPGMFVFDHPAVVAAYHDVGVDLRDRPLWTIDCCVPGAATLSSTDPPRMRVTAGPERDCEFRLDATATVVDAPEQDH</sequence>
<protein>
    <submittedName>
        <fullName evidence="3">Helix-turn-helix domain-containing protein</fullName>
    </submittedName>
</protein>
<evidence type="ECO:0000259" key="2">
    <source>
        <dbReference type="Pfam" id="PF24042"/>
    </source>
</evidence>
<name>A0A1I0Q8L1_9EURY</name>